<dbReference type="InterPro" id="IPR019499">
    <property type="entry name" value="Val-tRNA_synth_tRNA-bd"/>
</dbReference>
<dbReference type="Gene3D" id="1.10.730.10">
    <property type="entry name" value="Isoleucyl-tRNA Synthetase, Domain 1"/>
    <property type="match status" value="1"/>
</dbReference>
<dbReference type="RefSeq" id="WP_100590789.1">
    <property type="nucleotide sequence ID" value="NZ_CP015578.1"/>
</dbReference>
<feature type="short sequence motif" description="'HIGH' region" evidence="9">
    <location>
        <begin position="46"/>
        <end position="56"/>
    </location>
</feature>
<reference evidence="14" key="2">
    <citation type="journal article" date="2017" name="Genome Biol. Evol.">
        <title>Comparative genomic analysis identifies a Campylobacter clade deficient in selenium metabolism.</title>
        <authorList>
            <person name="Miller W.G."/>
            <person name="Yee E."/>
            <person name="Lopes B.S."/>
            <person name="Chapman M.H."/>
            <person name="Huynh S."/>
            <person name="Bono J.L."/>
            <person name="Parker C.T."/>
            <person name="Strachan N.J.C."/>
            <person name="Forbes K.J."/>
        </authorList>
    </citation>
    <scope>NUCLEOTIDE SEQUENCE [LARGE SCALE GENOMIC DNA]</scope>
    <source>
        <strain evidence="14">NCTC 13004</strain>
    </source>
</reference>
<dbReference type="Pfam" id="PF00133">
    <property type="entry name" value="tRNA-synt_1"/>
    <property type="match status" value="1"/>
</dbReference>
<comment type="domain">
    <text evidence="9">ValRS has two distinct active sites: one for aminoacylation and one for editing. The misactivated threonine is translocated from the active site to the editing site.</text>
</comment>
<feature type="binding site" evidence="9">
    <location>
        <position position="580"/>
    </location>
    <ligand>
        <name>ATP</name>
        <dbReference type="ChEBI" id="CHEBI:30616"/>
    </ligand>
</feature>
<dbReference type="GO" id="GO:0006438">
    <property type="term" value="P:valyl-tRNA aminoacylation"/>
    <property type="evidence" value="ECO:0007669"/>
    <property type="project" value="UniProtKB-UniRule"/>
</dbReference>
<dbReference type="Gene3D" id="1.10.287.380">
    <property type="entry name" value="Valyl-tRNA synthetase, C-terminal domain"/>
    <property type="match status" value="1"/>
</dbReference>
<evidence type="ECO:0000256" key="9">
    <source>
        <dbReference type="HAMAP-Rule" id="MF_02004"/>
    </source>
</evidence>
<dbReference type="GO" id="GO:0005524">
    <property type="term" value="F:ATP binding"/>
    <property type="evidence" value="ECO:0007669"/>
    <property type="project" value="UniProtKB-UniRule"/>
</dbReference>
<dbReference type="NCBIfam" id="NF004349">
    <property type="entry name" value="PRK05729.1"/>
    <property type="match status" value="1"/>
</dbReference>
<protein>
    <recommendedName>
        <fullName evidence="9">Valine--tRNA ligase</fullName>
        <ecNumber evidence="9">6.1.1.9</ecNumber>
    </recommendedName>
    <alternativeName>
        <fullName evidence="9">Valyl-tRNA synthetase</fullName>
        <shortName evidence="9">ValRS</shortName>
    </alternativeName>
</protein>
<dbReference type="GO" id="GO:0002161">
    <property type="term" value="F:aminoacyl-tRNA deacylase activity"/>
    <property type="evidence" value="ECO:0007669"/>
    <property type="project" value="InterPro"/>
</dbReference>
<comment type="subunit">
    <text evidence="9">Monomer.</text>
</comment>
<proteinExistence type="inferred from homology"/>
<feature type="domain" description="Methionyl/Valyl/Leucyl/Isoleucyl-tRNA synthetase anticodon-binding" evidence="11">
    <location>
        <begin position="659"/>
        <end position="790"/>
    </location>
</feature>
<dbReference type="Gene3D" id="3.40.50.620">
    <property type="entry name" value="HUPs"/>
    <property type="match status" value="2"/>
</dbReference>
<dbReference type="HAMAP" id="MF_02004">
    <property type="entry name" value="Val_tRNA_synth_type1"/>
    <property type="match status" value="1"/>
</dbReference>
<dbReference type="FunFam" id="3.40.50.620:FF:000382">
    <property type="entry name" value="Valine--tRNA ligase"/>
    <property type="match status" value="1"/>
</dbReference>
<evidence type="ECO:0000256" key="5">
    <source>
        <dbReference type="ARBA" id="ARBA00022917"/>
    </source>
</evidence>
<name>A0A1X9SNK8_9BACT</name>
<dbReference type="EMBL" id="CP015578">
    <property type="protein sequence ID" value="ARQ97831.1"/>
    <property type="molecule type" value="Genomic_DNA"/>
</dbReference>
<evidence type="ECO:0000256" key="4">
    <source>
        <dbReference type="ARBA" id="ARBA00022840"/>
    </source>
</evidence>
<sequence>MAEFYDPKTIEEKFYKICEERGYFEIDGNKNIQEDNKTFCIMMPPPNVTGVLHIGHALTFTLQDIITRYKRMDGYKTLWQPGLDHAGIATQNVVEKQLLASGVTKEQIGREEFLKKTWEWKEKSGGQIVYQMRRLGITPAWSRERFTMDEGLKNAVRKAFVSLYNKGLIIRGNYMVNWCTHDGALSDVEVEHKANKGKLYHLRYFLCENSSSNHSQIGGDCEADLGVAQNFASADRINNSSSEQNSSSAKDANKRPYIVVATTRPETYFGDTAVMVNPNDERYRNLIGKELILPLIERKIKIIADNHVDMGFGTGCVKVTPAHDTNDYEVGKRHNLEFITIFDEKGILNDYCAKFKGLERLEARDMVVAELESKGFVEKIEDYENQVGYCYRCKNVVEPYISKQWFVKSEIADEAIKSVNEGGAKFYPSHWINSFNAWMRELKDWCISRQLWWGHRIPVFYCECGHEWADEDEKPLKCPKCGGDKFTQDPDVLDTWFSSGLWPFSTLGWGNGNALKNEKWLESDLSEFYPNSMLITGFDILFFWVARMMFQSNNALGELPFKDIYLHALVKDKDGKKMSKSSGNIIDPLDMIDEYSADILRFTLTILCAQGRDVRMSDEQMVLSRNFTNKLYNATKFLRMNVDKFSDLDENAVHTELGKYILNRFKIAINETRKALDSYRFNDAADRVYKFLWDEFCDWGIELSKADKSAISELGSIFKESMKLLSPFMPFISEYLYHELSGTNLENSTSIMISKYPKASKIDEAIISKFELIIEAIISIRRAKATIDQGNAKISKAFIKLNSNLDIASYLNFIKLLAKCENVEITKDIIPNSARDVSENLESFIPLSGVDTTAIIARLNSQKSKLEKEIAKLENMLNNEKFVANAPESVLKTNQEGLATAKAKFEKVCSELESLENI</sequence>
<dbReference type="InterPro" id="IPR013155">
    <property type="entry name" value="M/V/L/I-tRNA-synth_anticd-bd"/>
</dbReference>
<dbReference type="NCBIfam" id="TIGR00422">
    <property type="entry name" value="valS"/>
    <property type="match status" value="1"/>
</dbReference>
<keyword evidence="4 9" id="KW-0067">ATP-binding</keyword>
<feature type="coiled-coil region" evidence="9">
    <location>
        <begin position="856"/>
        <end position="918"/>
    </location>
</feature>
<dbReference type="PROSITE" id="PS00178">
    <property type="entry name" value="AA_TRNA_LIGASE_I"/>
    <property type="match status" value="1"/>
</dbReference>
<dbReference type="InterPro" id="IPR002300">
    <property type="entry name" value="aa-tRNA-synth_Ia"/>
</dbReference>
<dbReference type="Pfam" id="PF08264">
    <property type="entry name" value="Anticodon_1"/>
    <property type="match status" value="1"/>
</dbReference>
<evidence type="ECO:0000256" key="2">
    <source>
        <dbReference type="ARBA" id="ARBA00022598"/>
    </source>
</evidence>
<evidence type="ECO:0000256" key="7">
    <source>
        <dbReference type="ARBA" id="ARBA00023146"/>
    </source>
</evidence>
<dbReference type="CDD" id="cd00817">
    <property type="entry name" value="ValRS_core"/>
    <property type="match status" value="1"/>
</dbReference>
<dbReference type="InterPro" id="IPR037118">
    <property type="entry name" value="Val-tRNA_synth_C_sf"/>
</dbReference>
<dbReference type="InterPro" id="IPR001412">
    <property type="entry name" value="aa-tRNA-synth_I_CS"/>
</dbReference>
<keyword evidence="3 9" id="KW-0547">Nucleotide-binding</keyword>
<accession>A0A1X9SNK8</accession>
<dbReference type="EC" id="6.1.1.9" evidence="9"/>
<dbReference type="FunFam" id="3.90.740.10:FF:000005">
    <property type="entry name" value="Valine--tRNA ligase, mitochondrial"/>
    <property type="match status" value="1"/>
</dbReference>
<dbReference type="SUPFAM" id="SSF46589">
    <property type="entry name" value="tRNA-binding arm"/>
    <property type="match status" value="1"/>
</dbReference>
<dbReference type="InterPro" id="IPR009008">
    <property type="entry name" value="Val/Leu/Ile-tRNA-synth_edit"/>
</dbReference>
<dbReference type="InterPro" id="IPR002303">
    <property type="entry name" value="Valyl-tRNA_ligase"/>
</dbReference>
<keyword evidence="6 9" id="KW-0175">Coiled coil</keyword>
<dbReference type="AlphaFoldDB" id="A0A1X9SNK8"/>
<evidence type="ECO:0000313" key="13">
    <source>
        <dbReference type="EMBL" id="ARQ97831.1"/>
    </source>
</evidence>
<dbReference type="GO" id="GO:0004832">
    <property type="term" value="F:valine-tRNA ligase activity"/>
    <property type="evidence" value="ECO:0007669"/>
    <property type="project" value="UniProtKB-UniRule"/>
</dbReference>
<keyword evidence="2 9" id="KW-0436">Ligase</keyword>
<dbReference type="PANTHER" id="PTHR11946">
    <property type="entry name" value="VALYL-TRNA SYNTHETASES"/>
    <property type="match status" value="1"/>
</dbReference>
<comment type="subcellular location">
    <subcellularLocation>
        <location evidence="9">Cytoplasm</location>
    </subcellularLocation>
</comment>
<dbReference type="PRINTS" id="PR00986">
    <property type="entry name" value="TRNASYNTHVAL"/>
</dbReference>
<comment type="similarity">
    <text evidence="9">Belongs to the class-I aminoacyl-tRNA synthetase family. ValS type 1 subfamily.</text>
</comment>
<keyword evidence="5 9" id="KW-0648">Protein biosynthesis</keyword>
<evidence type="ECO:0000313" key="14">
    <source>
        <dbReference type="Proteomes" id="UP000202031"/>
    </source>
</evidence>
<evidence type="ECO:0000259" key="11">
    <source>
        <dbReference type="Pfam" id="PF08264"/>
    </source>
</evidence>
<feature type="domain" description="Valyl-tRNA synthetase tRNA-binding arm" evidence="12">
    <location>
        <begin position="854"/>
        <end position="915"/>
    </location>
</feature>
<evidence type="ECO:0000256" key="1">
    <source>
        <dbReference type="ARBA" id="ARBA00022490"/>
    </source>
</evidence>
<gene>
    <name evidence="9 13" type="primary">valS</name>
    <name evidence="13" type="ORF">CLAN_1096</name>
</gene>
<dbReference type="GO" id="GO:0005829">
    <property type="term" value="C:cytosol"/>
    <property type="evidence" value="ECO:0007669"/>
    <property type="project" value="TreeGrafter"/>
</dbReference>
<dbReference type="GeneID" id="46921567"/>
<comment type="domain">
    <text evidence="9">The C-terminal coiled-coil domain is crucial for aminoacylation activity.</text>
</comment>
<dbReference type="Pfam" id="PF10458">
    <property type="entry name" value="Val_tRNA-synt_C"/>
    <property type="match status" value="1"/>
</dbReference>
<dbReference type="Gene3D" id="3.90.740.10">
    <property type="entry name" value="Valyl/Leucyl/Isoleucyl-tRNA synthetase, editing domain"/>
    <property type="match status" value="1"/>
</dbReference>
<dbReference type="SUPFAM" id="SSF47323">
    <property type="entry name" value="Anticodon-binding domain of a subclass of class I aminoacyl-tRNA synthetases"/>
    <property type="match status" value="1"/>
</dbReference>
<organism evidence="13 14">
    <name type="scientific">Campylobacter lanienae NCTC 13004</name>
    <dbReference type="NCBI Taxonomy" id="1031753"/>
    <lineage>
        <taxon>Bacteria</taxon>
        <taxon>Pseudomonadati</taxon>
        <taxon>Campylobacterota</taxon>
        <taxon>Epsilonproteobacteria</taxon>
        <taxon>Campylobacterales</taxon>
        <taxon>Campylobacteraceae</taxon>
        <taxon>Campylobacter</taxon>
    </lineage>
</organism>
<evidence type="ECO:0000256" key="8">
    <source>
        <dbReference type="ARBA" id="ARBA00047552"/>
    </source>
</evidence>
<keyword evidence="1 9" id="KW-0963">Cytoplasm</keyword>
<dbReference type="PANTHER" id="PTHR11946:SF93">
    <property type="entry name" value="VALINE--TRNA LIGASE, CHLOROPLASTIC_MITOCHONDRIAL 2"/>
    <property type="match status" value="1"/>
</dbReference>
<dbReference type="InterPro" id="IPR014729">
    <property type="entry name" value="Rossmann-like_a/b/a_fold"/>
</dbReference>
<dbReference type="InterPro" id="IPR010978">
    <property type="entry name" value="tRNA-bd_arm"/>
</dbReference>
<dbReference type="InterPro" id="IPR033705">
    <property type="entry name" value="Anticodon_Ia_Val"/>
</dbReference>
<evidence type="ECO:0000259" key="10">
    <source>
        <dbReference type="Pfam" id="PF00133"/>
    </source>
</evidence>
<reference evidence="14" key="1">
    <citation type="journal article" date="2017" name="Genome Biol. Evol.">
        <title>Comparative Genomic Analysis Identifies a Campylobacter Clade Deficient in Selenium Metabolism.</title>
        <authorList>
            <person name="Miller W.G."/>
            <person name="Yee E."/>
            <person name="Lopes B.S."/>
            <person name="Chapman M.H."/>
            <person name="Huynh S."/>
            <person name="Bono J.L."/>
            <person name="Parker C.T."/>
            <person name="Strachan N.J.C."/>
            <person name="Forbes K.J."/>
        </authorList>
    </citation>
    <scope>NUCLEOTIDE SEQUENCE [LARGE SCALE GENOMIC DNA]</scope>
    <source>
        <strain evidence="14">NCTC 13004</strain>
    </source>
</reference>
<comment type="function">
    <text evidence="9">Catalyzes the attachment of valine to tRNA(Val). As ValRS can inadvertently accommodate and process structurally similar amino acids such as threonine, to avoid such errors, it has a 'posttransfer' editing activity that hydrolyzes mischarged Thr-tRNA(Val) in a tRNA-dependent manner.</text>
</comment>
<dbReference type="InterPro" id="IPR009080">
    <property type="entry name" value="tRNAsynth_Ia_anticodon-bd"/>
</dbReference>
<feature type="short sequence motif" description="'KMSKS' region" evidence="9">
    <location>
        <begin position="577"/>
        <end position="581"/>
    </location>
</feature>
<dbReference type="Gene3D" id="2.170.220.10">
    <property type="match status" value="1"/>
</dbReference>
<evidence type="ECO:0000256" key="6">
    <source>
        <dbReference type="ARBA" id="ARBA00023054"/>
    </source>
</evidence>
<dbReference type="KEGG" id="clx:CLAN_1096"/>
<dbReference type="Proteomes" id="UP000202031">
    <property type="component" value="Chromosome"/>
</dbReference>
<evidence type="ECO:0000256" key="3">
    <source>
        <dbReference type="ARBA" id="ARBA00022741"/>
    </source>
</evidence>
<dbReference type="SUPFAM" id="SSF50677">
    <property type="entry name" value="ValRS/IleRS/LeuRS editing domain"/>
    <property type="match status" value="1"/>
</dbReference>
<dbReference type="CDD" id="cd07962">
    <property type="entry name" value="Anticodon_Ia_Val"/>
    <property type="match status" value="1"/>
</dbReference>
<dbReference type="SUPFAM" id="SSF52374">
    <property type="entry name" value="Nucleotidylyl transferase"/>
    <property type="match status" value="1"/>
</dbReference>
<keyword evidence="7 9" id="KW-0030">Aminoacyl-tRNA synthetase</keyword>
<feature type="domain" description="Aminoacyl-tRNA synthetase class Ia" evidence="10">
    <location>
        <begin position="14"/>
        <end position="617"/>
    </location>
</feature>
<evidence type="ECO:0000259" key="12">
    <source>
        <dbReference type="Pfam" id="PF10458"/>
    </source>
</evidence>
<comment type="catalytic activity">
    <reaction evidence="8 9">
        <text>tRNA(Val) + L-valine + ATP = L-valyl-tRNA(Val) + AMP + diphosphate</text>
        <dbReference type="Rhea" id="RHEA:10704"/>
        <dbReference type="Rhea" id="RHEA-COMP:9672"/>
        <dbReference type="Rhea" id="RHEA-COMP:9708"/>
        <dbReference type="ChEBI" id="CHEBI:30616"/>
        <dbReference type="ChEBI" id="CHEBI:33019"/>
        <dbReference type="ChEBI" id="CHEBI:57762"/>
        <dbReference type="ChEBI" id="CHEBI:78442"/>
        <dbReference type="ChEBI" id="CHEBI:78537"/>
        <dbReference type="ChEBI" id="CHEBI:456215"/>
        <dbReference type="EC" id="6.1.1.9"/>
    </reaction>
</comment>